<dbReference type="EMBL" id="CP069370">
    <property type="protein sequence ID" value="QYZ69209.1"/>
    <property type="molecule type" value="Genomic_DNA"/>
</dbReference>
<organism evidence="3 4">
    <name type="scientific">Neotabrizicola shimadae</name>
    <dbReference type="NCBI Taxonomy" id="2807096"/>
    <lineage>
        <taxon>Bacteria</taxon>
        <taxon>Pseudomonadati</taxon>
        <taxon>Pseudomonadota</taxon>
        <taxon>Alphaproteobacteria</taxon>
        <taxon>Rhodobacterales</taxon>
        <taxon>Paracoccaceae</taxon>
        <taxon>Neotabrizicola</taxon>
    </lineage>
</organism>
<feature type="compositionally biased region" description="Polar residues" evidence="1">
    <location>
        <begin position="46"/>
        <end position="58"/>
    </location>
</feature>
<reference evidence="3" key="1">
    <citation type="submission" date="2021-02" db="EMBL/GenBank/DDBJ databases">
        <title>Rhodobacter shimadae sp. nov., an aerobic anoxygenic phototrophic bacterium isolated from a hot spring.</title>
        <authorList>
            <person name="Muramatsu S."/>
            <person name="Haruta S."/>
            <person name="Hirose S."/>
            <person name="Hanada S."/>
        </authorList>
    </citation>
    <scope>NUCLEOTIDE SEQUENCE</scope>
    <source>
        <strain evidence="3">N10</strain>
    </source>
</reference>
<dbReference type="RefSeq" id="WP_220661429.1">
    <property type="nucleotide sequence ID" value="NZ_CP069370.1"/>
</dbReference>
<keyword evidence="2" id="KW-0812">Transmembrane</keyword>
<keyword evidence="2" id="KW-0472">Membrane</keyword>
<evidence type="ECO:0000256" key="1">
    <source>
        <dbReference type="SAM" id="MobiDB-lite"/>
    </source>
</evidence>
<evidence type="ECO:0000256" key="2">
    <source>
        <dbReference type="SAM" id="Phobius"/>
    </source>
</evidence>
<feature type="region of interest" description="Disordered" evidence="1">
    <location>
        <begin position="33"/>
        <end position="65"/>
    </location>
</feature>
<evidence type="ECO:0000313" key="3">
    <source>
        <dbReference type="EMBL" id="QYZ69209.1"/>
    </source>
</evidence>
<keyword evidence="2" id="KW-1133">Transmembrane helix</keyword>
<protein>
    <submittedName>
        <fullName evidence="3">Uncharacterized protein</fullName>
    </submittedName>
</protein>
<dbReference type="Proteomes" id="UP000826300">
    <property type="component" value="Chromosome"/>
</dbReference>
<keyword evidence="4" id="KW-1185">Reference proteome</keyword>
<accession>A0A8G1EDA7</accession>
<sequence>MKDTLPFPDAFAVLVLASVSILLTPVLFRAVGRRSGTEPATAPPSDGTTQTEAAQGGNSLRRRDTHLSRFRQTVWKD</sequence>
<gene>
    <name evidence="3" type="ORF">JO391_15920</name>
</gene>
<dbReference type="AlphaFoldDB" id="A0A8G1EDA7"/>
<dbReference type="KEGG" id="nsm:JO391_15920"/>
<name>A0A8G1EDA7_9RHOB</name>
<proteinExistence type="predicted"/>
<evidence type="ECO:0000313" key="4">
    <source>
        <dbReference type="Proteomes" id="UP000826300"/>
    </source>
</evidence>
<feature type="transmembrane region" description="Helical" evidence="2">
    <location>
        <begin position="12"/>
        <end position="31"/>
    </location>
</feature>